<evidence type="ECO:0000313" key="3">
    <source>
        <dbReference type="Proteomes" id="UP001642360"/>
    </source>
</evidence>
<dbReference type="Proteomes" id="UP001642360">
    <property type="component" value="Unassembled WGS sequence"/>
</dbReference>
<sequence length="189" mass="20568">MDVINPPLWRRQRGRPKKLRKKQANEVKNPYIIRKKQNSLRCGKCHKFGHNSRSCSASMKVAGNGSGKTKTKAHDSGKKRSVAKTMSSSQPIFGSGSSSQLMTDTTSSSQPTKENTSSSQQIKGTGNNSQPEKKWHSSVIQSGERVRKSINISGSGLPPPSGSAIGLSRVWNVLVREVPKALGCLQGRR</sequence>
<keyword evidence="3" id="KW-1185">Reference proteome</keyword>
<evidence type="ECO:0000313" key="2">
    <source>
        <dbReference type="EMBL" id="CAK9148712.1"/>
    </source>
</evidence>
<feature type="region of interest" description="Disordered" evidence="1">
    <location>
        <begin position="48"/>
        <end position="142"/>
    </location>
</feature>
<protein>
    <recommendedName>
        <fullName evidence="4">CCHC-type domain-containing protein</fullName>
    </recommendedName>
</protein>
<name>A0ABC8RW27_9AQUA</name>
<feature type="region of interest" description="Disordered" evidence="1">
    <location>
        <begin position="1"/>
        <end position="28"/>
    </location>
</feature>
<reference evidence="2 3" key="1">
    <citation type="submission" date="2024-02" db="EMBL/GenBank/DDBJ databases">
        <authorList>
            <person name="Vignale AGUSTIN F."/>
            <person name="Sosa J E."/>
            <person name="Modenutti C."/>
        </authorList>
    </citation>
    <scope>NUCLEOTIDE SEQUENCE [LARGE SCALE GENOMIC DNA]</scope>
</reference>
<comment type="caution">
    <text evidence="2">The sequence shown here is derived from an EMBL/GenBank/DDBJ whole genome shotgun (WGS) entry which is preliminary data.</text>
</comment>
<accession>A0ABC8RW27</accession>
<feature type="compositionally biased region" description="Basic residues" evidence="1">
    <location>
        <begin position="10"/>
        <end position="22"/>
    </location>
</feature>
<evidence type="ECO:0000256" key="1">
    <source>
        <dbReference type="SAM" id="MobiDB-lite"/>
    </source>
</evidence>
<feature type="compositionally biased region" description="Low complexity" evidence="1">
    <location>
        <begin position="87"/>
        <end position="100"/>
    </location>
</feature>
<evidence type="ECO:0008006" key="4">
    <source>
        <dbReference type="Google" id="ProtNLM"/>
    </source>
</evidence>
<gene>
    <name evidence="2" type="ORF">ILEXP_LOCUS16683</name>
</gene>
<organism evidence="2 3">
    <name type="scientific">Ilex paraguariensis</name>
    <name type="common">yerba mate</name>
    <dbReference type="NCBI Taxonomy" id="185542"/>
    <lineage>
        <taxon>Eukaryota</taxon>
        <taxon>Viridiplantae</taxon>
        <taxon>Streptophyta</taxon>
        <taxon>Embryophyta</taxon>
        <taxon>Tracheophyta</taxon>
        <taxon>Spermatophyta</taxon>
        <taxon>Magnoliopsida</taxon>
        <taxon>eudicotyledons</taxon>
        <taxon>Gunneridae</taxon>
        <taxon>Pentapetalae</taxon>
        <taxon>asterids</taxon>
        <taxon>campanulids</taxon>
        <taxon>Aquifoliales</taxon>
        <taxon>Aquifoliaceae</taxon>
        <taxon>Ilex</taxon>
    </lineage>
</organism>
<dbReference type="AlphaFoldDB" id="A0ABC8RW27"/>
<dbReference type="EMBL" id="CAUOFW020001790">
    <property type="protein sequence ID" value="CAK9148712.1"/>
    <property type="molecule type" value="Genomic_DNA"/>
</dbReference>
<feature type="compositionally biased region" description="Polar residues" evidence="1">
    <location>
        <begin position="101"/>
        <end position="130"/>
    </location>
</feature>
<proteinExistence type="predicted"/>